<dbReference type="PANTHER" id="PTHR46066:SF2">
    <property type="entry name" value="CHITINASE DOMAIN-CONTAINING PROTEIN 1"/>
    <property type="match status" value="1"/>
</dbReference>
<dbReference type="SUPFAM" id="SSF51445">
    <property type="entry name" value="(Trans)glycosidases"/>
    <property type="match status" value="1"/>
</dbReference>
<dbReference type="InterPro" id="IPR017853">
    <property type="entry name" value="GH"/>
</dbReference>
<dbReference type="RefSeq" id="WP_132688713.1">
    <property type="nucleotide sequence ID" value="NZ_SKBU01000006.1"/>
</dbReference>
<dbReference type="Pfam" id="PF00704">
    <property type="entry name" value="Glyco_hydro_18"/>
    <property type="match status" value="1"/>
</dbReference>
<protein>
    <recommendedName>
        <fullName evidence="1">GH18 domain-containing protein</fullName>
    </recommendedName>
</protein>
<proteinExistence type="predicted"/>
<dbReference type="PROSITE" id="PS51910">
    <property type="entry name" value="GH18_2"/>
    <property type="match status" value="1"/>
</dbReference>
<dbReference type="EMBL" id="SKBU01000006">
    <property type="protein sequence ID" value="TCJ20102.1"/>
    <property type="molecule type" value="Genomic_DNA"/>
</dbReference>
<dbReference type="Gene3D" id="3.10.50.10">
    <property type="match status" value="1"/>
</dbReference>
<accession>A0A4V2NX70</accession>
<dbReference type="GO" id="GO:0005975">
    <property type="term" value="P:carbohydrate metabolic process"/>
    <property type="evidence" value="ECO:0007669"/>
    <property type="project" value="InterPro"/>
</dbReference>
<organism evidence="2 3">
    <name type="scientific">Rubrobacter taiwanensis</name>
    <dbReference type="NCBI Taxonomy" id="185139"/>
    <lineage>
        <taxon>Bacteria</taxon>
        <taxon>Bacillati</taxon>
        <taxon>Actinomycetota</taxon>
        <taxon>Rubrobacteria</taxon>
        <taxon>Rubrobacterales</taxon>
        <taxon>Rubrobacteraceae</taxon>
        <taxon>Rubrobacter</taxon>
    </lineage>
</organism>
<evidence type="ECO:0000313" key="3">
    <source>
        <dbReference type="Proteomes" id="UP000295244"/>
    </source>
</evidence>
<dbReference type="InterPro" id="IPR011583">
    <property type="entry name" value="Chitinase_II/V-like_cat"/>
</dbReference>
<evidence type="ECO:0000259" key="1">
    <source>
        <dbReference type="PROSITE" id="PS51910"/>
    </source>
</evidence>
<sequence>MAILRRIIFAGVFTLSMTVLLFGEPGPAGAAARYEVSVWYPGWGTSGISDYDSLRLRSHLIDEVNPYWYALKPGGAVRPYEWAEDPRLLSLARREGLAVMPLVSNEFDPDRVSRMLQSRESRERHARQLVQLAVQNGYDGLDLDYELLRASDRNRFSLFVEDLARRLHARGKRLSVAVHPKTSEPGHWSGARAQDWKRIGQAADKVKIMLYDYHWDGSRAGPAAPLWWIDEVLSFAKTQIAPRKIRMGLPFYAREWRGTSARDLVHADVRRIIDGHSPTIRAHASGERYFNYAGGRTVYFQTPLSIDRKLGVLVDRHPRIGGISVWHIGGEAPGYWNAIRNRLGR</sequence>
<evidence type="ECO:0000313" key="2">
    <source>
        <dbReference type="EMBL" id="TCJ20102.1"/>
    </source>
</evidence>
<name>A0A4V2NX70_9ACTN</name>
<keyword evidence="3" id="KW-1185">Reference proteome</keyword>
<dbReference type="Proteomes" id="UP000295244">
    <property type="component" value="Unassembled WGS sequence"/>
</dbReference>
<dbReference type="GO" id="GO:0008061">
    <property type="term" value="F:chitin binding"/>
    <property type="evidence" value="ECO:0007669"/>
    <property type="project" value="InterPro"/>
</dbReference>
<dbReference type="InterPro" id="IPR001223">
    <property type="entry name" value="Glyco_hydro18_cat"/>
</dbReference>
<dbReference type="PANTHER" id="PTHR46066">
    <property type="entry name" value="CHITINASE DOMAIN-CONTAINING PROTEIN 1 FAMILY MEMBER"/>
    <property type="match status" value="1"/>
</dbReference>
<dbReference type="AlphaFoldDB" id="A0A4V2NX70"/>
<dbReference type="InterPro" id="IPR029070">
    <property type="entry name" value="Chitinase_insertion_sf"/>
</dbReference>
<feature type="domain" description="GH18" evidence="1">
    <location>
        <begin position="34"/>
        <end position="345"/>
    </location>
</feature>
<dbReference type="SMART" id="SM00636">
    <property type="entry name" value="Glyco_18"/>
    <property type="match status" value="1"/>
</dbReference>
<dbReference type="Gene3D" id="3.20.20.80">
    <property type="entry name" value="Glycosidases"/>
    <property type="match status" value="1"/>
</dbReference>
<dbReference type="OrthoDB" id="99456at2"/>
<reference evidence="2 3" key="1">
    <citation type="submission" date="2019-03" db="EMBL/GenBank/DDBJ databases">
        <title>Whole genome sequence of a novel Rubrobacter taiwanensis strain, isolated from Yellowstone National Park.</title>
        <authorList>
            <person name="Freed S."/>
            <person name="Ramaley R.F."/>
            <person name="Kyndt J.A."/>
        </authorList>
    </citation>
    <scope>NUCLEOTIDE SEQUENCE [LARGE SCALE GENOMIC DNA]</scope>
    <source>
        <strain evidence="2 3">Yellowstone</strain>
    </source>
</reference>
<gene>
    <name evidence="2" type="ORF">E0L93_03940</name>
</gene>
<comment type="caution">
    <text evidence="2">The sequence shown here is derived from an EMBL/GenBank/DDBJ whole genome shotgun (WGS) entry which is preliminary data.</text>
</comment>